<dbReference type="Gene3D" id="1.10.150.20">
    <property type="entry name" value="5' to 3' exonuclease, C-terminal subdomain"/>
    <property type="match status" value="1"/>
</dbReference>
<dbReference type="InterPro" id="IPR053848">
    <property type="entry name" value="IMS_HHH_1"/>
</dbReference>
<organism evidence="17 18">
    <name type="scientific">Oceanospirillum multiglobuliferum</name>
    <dbReference type="NCBI Taxonomy" id="64969"/>
    <lineage>
        <taxon>Bacteria</taxon>
        <taxon>Pseudomonadati</taxon>
        <taxon>Pseudomonadota</taxon>
        <taxon>Gammaproteobacteria</taxon>
        <taxon>Oceanospirillales</taxon>
        <taxon>Oceanospirillaceae</taxon>
        <taxon>Oceanospirillum</taxon>
    </lineage>
</organism>
<reference evidence="17 18" key="1">
    <citation type="submission" date="2017-01" db="EMBL/GenBank/DDBJ databases">
        <title>Genome Sequencing of a Marine Spirillum, Oceanospirillum multiglobuliferum ATCC 33336, from Japan.</title>
        <authorList>
            <person name="Carney J.G."/>
            <person name="Trachtenberg A.M."/>
            <person name="Rheaume B.A."/>
            <person name="Linnane J.D."/>
            <person name="Pitts N.L."/>
            <person name="Mykles D.L."/>
            <person name="Maclea K.S."/>
        </authorList>
    </citation>
    <scope>NUCLEOTIDE SEQUENCE [LARGE SCALE GENOMIC DNA]</scope>
    <source>
        <strain evidence="17 18">ATCC 33336</strain>
    </source>
</reference>
<dbReference type="FunFam" id="3.40.1170.60:FF:000001">
    <property type="entry name" value="DNA polymerase IV"/>
    <property type="match status" value="1"/>
</dbReference>
<dbReference type="PANTHER" id="PTHR11076">
    <property type="entry name" value="DNA REPAIR POLYMERASE UMUC / TRANSFERASE FAMILY MEMBER"/>
    <property type="match status" value="1"/>
</dbReference>
<feature type="site" description="Substrate discrimination" evidence="15">
    <location>
        <position position="13"/>
    </location>
</feature>
<evidence type="ECO:0000313" key="17">
    <source>
        <dbReference type="EMBL" id="OPX55429.1"/>
    </source>
</evidence>
<keyword evidence="12 15" id="KW-0238">DNA-binding</keyword>
<keyword evidence="18" id="KW-1185">Reference proteome</keyword>
<comment type="cofactor">
    <cofactor evidence="15">
        <name>Mg(2+)</name>
        <dbReference type="ChEBI" id="CHEBI:18420"/>
    </cofactor>
    <text evidence="15">Binds 2 magnesium ions per subunit.</text>
</comment>
<keyword evidence="7 15" id="KW-0235">DNA replication</keyword>
<evidence type="ECO:0000256" key="15">
    <source>
        <dbReference type="HAMAP-Rule" id="MF_01113"/>
    </source>
</evidence>
<evidence type="ECO:0000256" key="7">
    <source>
        <dbReference type="ARBA" id="ARBA00022705"/>
    </source>
</evidence>
<sequence length="368" mass="41160">MRKIIHADCDCFFAAVEMRDNPALRDKPIAVGGAADKRGVIATCNYTARNFGIHSAMPTAQALKLCPELVVCPPRMSAYKETAEHIRSIFLQLTDQVEVVSIDEAYLDVSNVEQFNGSATLMARWLKQQVQGQTGVTISVGISVNKFLAKIASDWQKPNGLFIIKPDEVSNFISTLPVEKIHGVGKVTAQKLHQKGIHNCQQLQQVSMHQLTEQFGKFGVALYQRARGEDFREIKTEHIRKSISVERTYAENIAGIERISHALLQLAEPLMQRFPQDLQQQVKSIFIKLRFADFSTTTVEITPSAQQLAQLQQQLKHQRLNAAVFLPLLTEGLSRGKGGIRLLGMGVKLSEPYALTPDVKQWQQLVLF</sequence>
<evidence type="ECO:0000256" key="11">
    <source>
        <dbReference type="ARBA" id="ARBA00022932"/>
    </source>
</evidence>
<dbReference type="InterPro" id="IPR043502">
    <property type="entry name" value="DNA/RNA_pol_sf"/>
</dbReference>
<dbReference type="OrthoDB" id="9808813at2"/>
<dbReference type="GO" id="GO:0009432">
    <property type="term" value="P:SOS response"/>
    <property type="evidence" value="ECO:0007669"/>
    <property type="project" value="UniProtKB-ARBA"/>
</dbReference>
<keyword evidence="13 15" id="KW-0234">DNA repair</keyword>
<evidence type="ECO:0000256" key="1">
    <source>
        <dbReference type="ARBA" id="ARBA00004496"/>
    </source>
</evidence>
<dbReference type="InterPro" id="IPR036775">
    <property type="entry name" value="DNA_pol_Y-fam_lit_finger_sf"/>
</dbReference>
<comment type="similarity">
    <text evidence="2 15">Belongs to the DNA polymerase type-Y family.</text>
</comment>
<comment type="function">
    <text evidence="15">Poorly processive, error-prone DNA polymerase involved in untargeted mutagenesis. Copies undamaged DNA at stalled replication forks, which arise in vivo from mismatched or misaligned primer ends. These misaligned primers can be extended by PolIV. Exhibits no 3'-5' exonuclease (proofreading) activity. May be involved in translesional synthesis, in conjunction with the beta clamp from PolIII.</text>
</comment>
<dbReference type="Gene3D" id="3.30.1490.100">
    <property type="entry name" value="DNA polymerase, Y-family, little finger domain"/>
    <property type="match status" value="1"/>
</dbReference>
<dbReference type="HAMAP" id="MF_01113">
    <property type="entry name" value="DNApol_IV"/>
    <property type="match status" value="1"/>
</dbReference>
<proteinExistence type="inferred from homology"/>
<dbReference type="GO" id="GO:0003684">
    <property type="term" value="F:damaged DNA binding"/>
    <property type="evidence" value="ECO:0007669"/>
    <property type="project" value="InterPro"/>
</dbReference>
<keyword evidence="3 15" id="KW-0515">Mutator protein</keyword>
<dbReference type="EC" id="2.7.7.7" evidence="15"/>
<dbReference type="AlphaFoldDB" id="A0A1T4PYQ2"/>
<dbReference type="Pfam" id="PF00817">
    <property type="entry name" value="IMS"/>
    <property type="match status" value="1"/>
</dbReference>
<keyword evidence="9 15" id="KW-0227">DNA damage</keyword>
<evidence type="ECO:0000256" key="10">
    <source>
        <dbReference type="ARBA" id="ARBA00022842"/>
    </source>
</evidence>
<keyword evidence="11 15" id="KW-0239">DNA-directed DNA polymerase</keyword>
<dbReference type="GO" id="GO:0006281">
    <property type="term" value="P:DNA repair"/>
    <property type="evidence" value="ECO:0007669"/>
    <property type="project" value="UniProtKB-UniRule"/>
</dbReference>
<dbReference type="PROSITE" id="PS50173">
    <property type="entry name" value="UMUC"/>
    <property type="match status" value="1"/>
</dbReference>
<dbReference type="FunFam" id="1.10.150.20:FF:000019">
    <property type="entry name" value="DNA polymerase IV"/>
    <property type="match status" value="1"/>
</dbReference>
<dbReference type="Pfam" id="PF21999">
    <property type="entry name" value="IMS_HHH_1"/>
    <property type="match status" value="1"/>
</dbReference>
<dbReference type="STRING" id="64969.SAMN02745127_01662"/>
<comment type="catalytic activity">
    <reaction evidence="14 15">
        <text>DNA(n) + a 2'-deoxyribonucleoside 5'-triphosphate = DNA(n+1) + diphosphate</text>
        <dbReference type="Rhea" id="RHEA:22508"/>
        <dbReference type="Rhea" id="RHEA-COMP:17339"/>
        <dbReference type="Rhea" id="RHEA-COMP:17340"/>
        <dbReference type="ChEBI" id="CHEBI:33019"/>
        <dbReference type="ChEBI" id="CHEBI:61560"/>
        <dbReference type="ChEBI" id="CHEBI:173112"/>
        <dbReference type="EC" id="2.7.7.7"/>
    </reaction>
</comment>
<accession>A0A1T4PYQ2</accession>
<feature type="domain" description="UmuC" evidence="16">
    <location>
        <begin position="4"/>
        <end position="185"/>
    </location>
</feature>
<evidence type="ECO:0000256" key="4">
    <source>
        <dbReference type="ARBA" id="ARBA00022490"/>
    </source>
</evidence>
<dbReference type="InterPro" id="IPR050116">
    <property type="entry name" value="DNA_polymerase-Y"/>
</dbReference>
<dbReference type="Gene3D" id="3.40.1170.60">
    <property type="match status" value="1"/>
</dbReference>
<comment type="subcellular location">
    <subcellularLocation>
        <location evidence="1 15">Cytoplasm</location>
    </subcellularLocation>
</comment>
<feature type="binding site" evidence="15">
    <location>
        <position position="103"/>
    </location>
    <ligand>
        <name>Mg(2+)</name>
        <dbReference type="ChEBI" id="CHEBI:18420"/>
    </ligand>
</feature>
<evidence type="ECO:0000256" key="6">
    <source>
        <dbReference type="ARBA" id="ARBA00022695"/>
    </source>
</evidence>
<gene>
    <name evidence="15" type="primary">dinB</name>
    <name evidence="17" type="ORF">BTE48_08535</name>
</gene>
<dbReference type="InterPro" id="IPR017961">
    <property type="entry name" value="DNA_pol_Y-fam_little_finger"/>
</dbReference>
<dbReference type="InterPro" id="IPR001126">
    <property type="entry name" value="UmuC"/>
</dbReference>
<dbReference type="GO" id="GO:0000287">
    <property type="term" value="F:magnesium ion binding"/>
    <property type="evidence" value="ECO:0007669"/>
    <property type="project" value="UniProtKB-UniRule"/>
</dbReference>
<evidence type="ECO:0000313" key="18">
    <source>
        <dbReference type="Proteomes" id="UP000191418"/>
    </source>
</evidence>
<dbReference type="SUPFAM" id="SSF56672">
    <property type="entry name" value="DNA/RNA polymerases"/>
    <property type="match status" value="1"/>
</dbReference>
<comment type="subunit">
    <text evidence="15">Monomer.</text>
</comment>
<keyword evidence="8 15" id="KW-0479">Metal-binding</keyword>
<dbReference type="GO" id="GO:0006261">
    <property type="term" value="P:DNA-templated DNA replication"/>
    <property type="evidence" value="ECO:0007669"/>
    <property type="project" value="UniProtKB-UniRule"/>
</dbReference>
<evidence type="ECO:0000259" key="16">
    <source>
        <dbReference type="PROSITE" id="PS50173"/>
    </source>
</evidence>
<keyword evidence="10 15" id="KW-0460">Magnesium</keyword>
<evidence type="ECO:0000256" key="12">
    <source>
        <dbReference type="ARBA" id="ARBA00023125"/>
    </source>
</evidence>
<dbReference type="RefSeq" id="WP_078745266.1">
    <property type="nucleotide sequence ID" value="NZ_FUXG01000010.1"/>
</dbReference>
<dbReference type="PANTHER" id="PTHR11076:SF33">
    <property type="entry name" value="DNA POLYMERASE KAPPA"/>
    <property type="match status" value="1"/>
</dbReference>
<evidence type="ECO:0000256" key="8">
    <source>
        <dbReference type="ARBA" id="ARBA00022723"/>
    </source>
</evidence>
<dbReference type="Gene3D" id="3.30.70.270">
    <property type="match status" value="1"/>
</dbReference>
<evidence type="ECO:0000256" key="5">
    <source>
        <dbReference type="ARBA" id="ARBA00022679"/>
    </source>
</evidence>
<comment type="caution">
    <text evidence="17">The sequence shown here is derived from an EMBL/GenBank/DDBJ whole genome shotgun (WGS) entry which is preliminary data.</text>
</comment>
<keyword evidence="6 15" id="KW-0548">Nucleotidyltransferase</keyword>
<evidence type="ECO:0000256" key="13">
    <source>
        <dbReference type="ARBA" id="ARBA00023204"/>
    </source>
</evidence>
<dbReference type="GO" id="GO:0042276">
    <property type="term" value="P:error-prone translesion synthesis"/>
    <property type="evidence" value="ECO:0007669"/>
    <property type="project" value="TreeGrafter"/>
</dbReference>
<dbReference type="EMBL" id="MTSM01000009">
    <property type="protein sequence ID" value="OPX55429.1"/>
    <property type="molecule type" value="Genomic_DNA"/>
</dbReference>
<evidence type="ECO:0000256" key="2">
    <source>
        <dbReference type="ARBA" id="ARBA00010945"/>
    </source>
</evidence>
<feature type="binding site" evidence="15">
    <location>
        <position position="8"/>
    </location>
    <ligand>
        <name>Mg(2+)</name>
        <dbReference type="ChEBI" id="CHEBI:18420"/>
    </ligand>
</feature>
<dbReference type="NCBIfam" id="NF002677">
    <property type="entry name" value="PRK02406.1"/>
    <property type="match status" value="1"/>
</dbReference>
<keyword evidence="5 15" id="KW-0808">Transferase</keyword>
<evidence type="ECO:0000256" key="14">
    <source>
        <dbReference type="ARBA" id="ARBA00049244"/>
    </source>
</evidence>
<keyword evidence="4 15" id="KW-0963">Cytoplasm</keyword>
<name>A0A1T4PYQ2_9GAMM</name>
<dbReference type="GO" id="GO:0003887">
    <property type="term" value="F:DNA-directed DNA polymerase activity"/>
    <property type="evidence" value="ECO:0007669"/>
    <property type="project" value="UniProtKB-UniRule"/>
</dbReference>
<dbReference type="Pfam" id="PF11799">
    <property type="entry name" value="IMS_C"/>
    <property type="match status" value="1"/>
</dbReference>
<dbReference type="InterPro" id="IPR022880">
    <property type="entry name" value="DNApol_IV"/>
</dbReference>
<dbReference type="SUPFAM" id="SSF100879">
    <property type="entry name" value="Lesion bypass DNA polymerase (Y-family), little finger domain"/>
    <property type="match status" value="1"/>
</dbReference>
<dbReference type="InterPro" id="IPR043128">
    <property type="entry name" value="Rev_trsase/Diguanyl_cyclase"/>
</dbReference>
<dbReference type="Proteomes" id="UP000191418">
    <property type="component" value="Unassembled WGS sequence"/>
</dbReference>
<feature type="active site" evidence="15">
    <location>
        <position position="104"/>
    </location>
</feature>
<dbReference type="GO" id="GO:0005829">
    <property type="term" value="C:cytosol"/>
    <property type="evidence" value="ECO:0007669"/>
    <property type="project" value="TreeGrafter"/>
</dbReference>
<evidence type="ECO:0000256" key="9">
    <source>
        <dbReference type="ARBA" id="ARBA00022763"/>
    </source>
</evidence>
<evidence type="ECO:0000256" key="3">
    <source>
        <dbReference type="ARBA" id="ARBA00022457"/>
    </source>
</evidence>
<dbReference type="CDD" id="cd03586">
    <property type="entry name" value="PolY_Pol_IV_kappa"/>
    <property type="match status" value="1"/>
</dbReference>
<protein>
    <recommendedName>
        <fullName evidence="15">DNA polymerase IV</fullName>
        <shortName evidence="15">Pol IV</shortName>
        <ecNumber evidence="15">2.7.7.7</ecNumber>
    </recommendedName>
</protein>